<comment type="caution">
    <text evidence="1">The sequence shown here is derived from an EMBL/GenBank/DDBJ whole genome shotgun (WGS) entry which is preliminary data.</text>
</comment>
<organism evidence="1 2">
    <name type="scientific">Sphingobium chlorophenolicum</name>
    <dbReference type="NCBI Taxonomy" id="46429"/>
    <lineage>
        <taxon>Bacteria</taxon>
        <taxon>Pseudomonadati</taxon>
        <taxon>Pseudomonadota</taxon>
        <taxon>Alphaproteobacteria</taxon>
        <taxon>Sphingomonadales</taxon>
        <taxon>Sphingomonadaceae</taxon>
        <taxon>Sphingobium</taxon>
    </lineage>
</organism>
<dbReference type="PATRIC" id="fig|46429.4.peg.1931"/>
<gene>
    <name evidence="1" type="ORF">BV95_01960</name>
</gene>
<dbReference type="RefSeq" id="WP_255265438.1">
    <property type="nucleotide sequence ID" value="NZ_JFHR01000018.1"/>
</dbReference>
<evidence type="ECO:0000313" key="1">
    <source>
        <dbReference type="EMBL" id="KEQ53744.1"/>
    </source>
</evidence>
<sequence length="44" mass="4747">MRALALALTRQALTYATSLKDEEASEHLQLAIEALIKPRALPAG</sequence>
<dbReference type="AlphaFoldDB" id="A0A081REX1"/>
<dbReference type="EMBL" id="JFHR01000018">
    <property type="protein sequence ID" value="KEQ53744.1"/>
    <property type="molecule type" value="Genomic_DNA"/>
</dbReference>
<protein>
    <submittedName>
        <fullName evidence="1">Uncharacterized protein</fullName>
    </submittedName>
</protein>
<evidence type="ECO:0000313" key="2">
    <source>
        <dbReference type="Proteomes" id="UP000028411"/>
    </source>
</evidence>
<accession>A0A081REX1</accession>
<proteinExistence type="predicted"/>
<dbReference type="Proteomes" id="UP000028411">
    <property type="component" value="Unassembled WGS sequence"/>
</dbReference>
<name>A0A081REX1_SPHCR</name>
<reference evidence="1 2" key="1">
    <citation type="submission" date="2014-02" db="EMBL/GenBank/DDBJ databases">
        <title>Whole genome sequence of Sphingobium chlorophenolicum NBRC 16172.</title>
        <authorList>
            <person name="Gan H.M."/>
            <person name="Gan H.Y."/>
            <person name="Chew T.H."/>
            <person name="Savka M.A."/>
        </authorList>
    </citation>
    <scope>NUCLEOTIDE SEQUENCE [LARGE SCALE GENOMIC DNA]</scope>
    <source>
        <strain evidence="1 2">NBRC 16172</strain>
    </source>
</reference>